<reference evidence="1" key="1">
    <citation type="journal article" date="2020" name="Nature">
        <title>Giant virus diversity and host interactions through global metagenomics.</title>
        <authorList>
            <person name="Schulz F."/>
            <person name="Roux S."/>
            <person name="Paez-Espino D."/>
            <person name="Jungbluth S."/>
            <person name="Walsh D.A."/>
            <person name="Denef V.J."/>
            <person name="McMahon K.D."/>
            <person name="Konstantinidis K.T."/>
            <person name="Eloe-Fadrosh E.A."/>
            <person name="Kyrpides N.C."/>
            <person name="Woyke T."/>
        </authorList>
    </citation>
    <scope>NUCLEOTIDE SEQUENCE</scope>
    <source>
        <strain evidence="1">GVMAG-M-3300010160-4</strain>
    </source>
</reference>
<sequence>MTFNKLRMFNRDRDKDIELQNLSEKISIKPSNNKIYEYKKDKNIKNTNNFVRNLYRRDNKISTNKIKPTDKVISNKNIELFKDKSDSGDELNSNITKNTFVINLFSFSFNCFSSF</sequence>
<name>A0A6C0BEH9_9ZZZZ</name>
<protein>
    <submittedName>
        <fullName evidence="1">Uncharacterized protein</fullName>
    </submittedName>
</protein>
<dbReference type="EMBL" id="MN739120">
    <property type="protein sequence ID" value="QHS89783.1"/>
    <property type="molecule type" value="Genomic_DNA"/>
</dbReference>
<organism evidence="1">
    <name type="scientific">viral metagenome</name>
    <dbReference type="NCBI Taxonomy" id="1070528"/>
    <lineage>
        <taxon>unclassified sequences</taxon>
        <taxon>metagenomes</taxon>
        <taxon>organismal metagenomes</taxon>
    </lineage>
</organism>
<proteinExistence type="predicted"/>
<accession>A0A6C0BEH9</accession>
<evidence type="ECO:0000313" key="1">
    <source>
        <dbReference type="EMBL" id="QHS89783.1"/>
    </source>
</evidence>
<dbReference type="AlphaFoldDB" id="A0A6C0BEH9"/>